<evidence type="ECO:0000256" key="2">
    <source>
        <dbReference type="ARBA" id="ARBA00022723"/>
    </source>
</evidence>
<dbReference type="GO" id="GO:0032454">
    <property type="term" value="F:histone H3K9 demethylase activity"/>
    <property type="evidence" value="ECO:0007669"/>
    <property type="project" value="InterPro"/>
</dbReference>
<dbReference type="GO" id="GO:0006357">
    <property type="term" value="P:regulation of transcription by RNA polymerase II"/>
    <property type="evidence" value="ECO:0007669"/>
    <property type="project" value="TreeGrafter"/>
</dbReference>
<organism evidence="5 6">
    <name type="scientific">Macrostomum lignano</name>
    <dbReference type="NCBI Taxonomy" id="282301"/>
    <lineage>
        <taxon>Eukaryota</taxon>
        <taxon>Metazoa</taxon>
        <taxon>Spiralia</taxon>
        <taxon>Lophotrochozoa</taxon>
        <taxon>Platyhelminthes</taxon>
        <taxon>Rhabditophora</taxon>
        <taxon>Macrostomorpha</taxon>
        <taxon>Macrostomida</taxon>
        <taxon>Macrostomidae</taxon>
        <taxon>Macrostomum</taxon>
    </lineage>
</organism>
<feature type="compositionally biased region" description="Polar residues" evidence="4">
    <location>
        <begin position="1"/>
        <end position="10"/>
    </location>
</feature>
<sequence>MPVSSASPTSRFPLLPPPAGAAAHPGNLAQLQPRASWRRGLPVRVVSGAATALSTSLRCVASAHLQPAVRQLPAKHRYEDFQRALPLPEVQQARRPAQPGHQAAGLLLFSPTSAENVQRLRHGPLRRHRHHKTSPLDIADPAVNLLVYVGVPEDAVERSKGAVYAALERAKVDPQVLLTRRSDPPVPAPRADRAGRAAGPGQRDPIHDQLAYLSSSLLEQLREEHGVRPFTICAVRNLHSCIKVATDFVSPGEHQNIRQCLQLTREFRQLSSAHSNHEDKLQ</sequence>
<comment type="subcellular location">
    <subcellularLocation>
        <location evidence="1">Nucleus</location>
    </subcellularLocation>
</comment>
<keyword evidence="3" id="KW-0539">Nucleus</keyword>
<name>A0A1I8FQT5_9PLAT</name>
<dbReference type="PANTHER" id="PTHR12549">
    <property type="entry name" value="JMJC DOMAIN-CONTAINING HISTONE DEMETHYLATION PROTEIN"/>
    <property type="match status" value="1"/>
</dbReference>
<dbReference type="GO" id="GO:0000118">
    <property type="term" value="C:histone deacetylase complex"/>
    <property type="evidence" value="ECO:0007669"/>
    <property type="project" value="TreeGrafter"/>
</dbReference>
<keyword evidence="2" id="KW-0479">Metal-binding</keyword>
<evidence type="ECO:0000256" key="3">
    <source>
        <dbReference type="ARBA" id="ARBA00023242"/>
    </source>
</evidence>
<evidence type="ECO:0000256" key="1">
    <source>
        <dbReference type="ARBA" id="ARBA00004123"/>
    </source>
</evidence>
<evidence type="ECO:0000256" key="4">
    <source>
        <dbReference type="SAM" id="MobiDB-lite"/>
    </source>
</evidence>
<dbReference type="WBParaSite" id="maker-unitig_43985-snap-gene-0.1-mRNA-1">
    <property type="protein sequence ID" value="maker-unitig_43985-snap-gene-0.1-mRNA-1"/>
    <property type="gene ID" value="maker-unitig_43985-snap-gene-0.1"/>
</dbReference>
<feature type="region of interest" description="Disordered" evidence="4">
    <location>
        <begin position="178"/>
        <end position="206"/>
    </location>
</feature>
<dbReference type="GO" id="GO:0031490">
    <property type="term" value="F:chromatin DNA binding"/>
    <property type="evidence" value="ECO:0007669"/>
    <property type="project" value="TreeGrafter"/>
</dbReference>
<dbReference type="GO" id="GO:0003712">
    <property type="term" value="F:transcription coregulator activity"/>
    <property type="evidence" value="ECO:0007669"/>
    <property type="project" value="TreeGrafter"/>
</dbReference>
<accession>A0A1I8FQT5</accession>
<evidence type="ECO:0000313" key="6">
    <source>
        <dbReference type="WBParaSite" id="maker-unitig_43985-snap-gene-0.1-mRNA-1"/>
    </source>
</evidence>
<dbReference type="PANTHER" id="PTHR12549:SF38">
    <property type="entry name" value="JMJC DOMAIN-CONTAINING HISTONE DEMETHYLASE 2, ISOFORM A"/>
    <property type="match status" value="1"/>
</dbReference>
<reference evidence="6" key="1">
    <citation type="submission" date="2016-11" db="UniProtKB">
        <authorList>
            <consortium name="WormBaseParasite"/>
        </authorList>
    </citation>
    <scope>IDENTIFICATION</scope>
</reference>
<dbReference type="InterPro" id="IPR045109">
    <property type="entry name" value="LSDs-like"/>
</dbReference>
<dbReference type="GO" id="GO:0000785">
    <property type="term" value="C:chromatin"/>
    <property type="evidence" value="ECO:0007669"/>
    <property type="project" value="TreeGrafter"/>
</dbReference>
<keyword evidence="5" id="KW-1185">Reference proteome</keyword>
<dbReference type="Gene3D" id="2.60.120.650">
    <property type="entry name" value="Cupin"/>
    <property type="match status" value="1"/>
</dbReference>
<dbReference type="AlphaFoldDB" id="A0A1I8FQT5"/>
<dbReference type="Proteomes" id="UP000095280">
    <property type="component" value="Unplaced"/>
</dbReference>
<dbReference type="GO" id="GO:0046872">
    <property type="term" value="F:metal ion binding"/>
    <property type="evidence" value="ECO:0007669"/>
    <property type="project" value="UniProtKB-KW"/>
</dbReference>
<evidence type="ECO:0000313" key="5">
    <source>
        <dbReference type="Proteomes" id="UP000095280"/>
    </source>
</evidence>
<feature type="region of interest" description="Disordered" evidence="4">
    <location>
        <begin position="1"/>
        <end position="23"/>
    </location>
</feature>
<proteinExistence type="predicted"/>
<protein>
    <submittedName>
        <fullName evidence="6">ATP synthase mitochondrial F1 complex assembly factor 2</fullName>
    </submittedName>
</protein>